<dbReference type="SUPFAM" id="SSF103506">
    <property type="entry name" value="Mitochondrial carrier"/>
    <property type="match status" value="1"/>
</dbReference>
<keyword evidence="6" id="KW-0999">Mitochondrion inner membrane</keyword>
<name>A0AAW0BDA6_9AGAR</name>
<evidence type="ECO:0000256" key="1">
    <source>
        <dbReference type="ARBA" id="ARBA00004448"/>
    </source>
</evidence>
<evidence type="ECO:0000256" key="8">
    <source>
        <dbReference type="ARBA" id="ARBA00023128"/>
    </source>
</evidence>
<evidence type="ECO:0000256" key="4">
    <source>
        <dbReference type="ARBA" id="ARBA00022692"/>
    </source>
</evidence>
<feature type="non-terminal residue" evidence="12">
    <location>
        <position position="1"/>
    </location>
</feature>
<gene>
    <name evidence="12" type="ORF">R3P38DRAFT_2531222</name>
</gene>
<dbReference type="AlphaFoldDB" id="A0AAW0BDA6"/>
<keyword evidence="9 10" id="KW-0472">Membrane</keyword>
<dbReference type="GO" id="GO:0005743">
    <property type="term" value="C:mitochondrial inner membrane"/>
    <property type="evidence" value="ECO:0007669"/>
    <property type="project" value="UniProtKB-SubCell"/>
</dbReference>
<evidence type="ECO:0000256" key="3">
    <source>
        <dbReference type="ARBA" id="ARBA00022448"/>
    </source>
</evidence>
<dbReference type="InterPro" id="IPR053042">
    <property type="entry name" value="Mito_GTP/GDP_Carrier"/>
</dbReference>
<dbReference type="InterPro" id="IPR023395">
    <property type="entry name" value="MCP_dom_sf"/>
</dbReference>
<evidence type="ECO:0000256" key="2">
    <source>
        <dbReference type="ARBA" id="ARBA00006375"/>
    </source>
</evidence>
<dbReference type="GO" id="GO:0001409">
    <property type="term" value="F:guanine nucleotide transmembrane transporter activity"/>
    <property type="evidence" value="ECO:0007669"/>
    <property type="project" value="TreeGrafter"/>
</dbReference>
<feature type="repeat" description="Solcar" evidence="10">
    <location>
        <begin position="210"/>
        <end position="292"/>
    </location>
</feature>
<evidence type="ECO:0000256" key="5">
    <source>
        <dbReference type="ARBA" id="ARBA00022737"/>
    </source>
</evidence>
<dbReference type="PANTHER" id="PTHR46974">
    <property type="entry name" value="MITOCHONDRIAL GTP/GDP CARRIER PROTEIN 1"/>
    <property type="match status" value="1"/>
</dbReference>
<dbReference type="FunFam" id="1.50.40.10:FF:000010">
    <property type="entry name" value="Probable YHM1 (Mitochondrial carrier)"/>
    <property type="match status" value="1"/>
</dbReference>
<reference evidence="12 13" key="1">
    <citation type="journal article" date="2024" name="J Genomics">
        <title>Draft genome sequencing and assembly of Favolaschia claudopus CIRM-BRFM 2984 isolated from oak limbs.</title>
        <authorList>
            <person name="Navarro D."/>
            <person name="Drula E."/>
            <person name="Chaduli D."/>
            <person name="Cazenave R."/>
            <person name="Ahrendt S."/>
            <person name="Wang J."/>
            <person name="Lipzen A."/>
            <person name="Daum C."/>
            <person name="Barry K."/>
            <person name="Grigoriev I.V."/>
            <person name="Favel A."/>
            <person name="Rosso M.N."/>
            <person name="Martin F."/>
        </authorList>
    </citation>
    <scope>NUCLEOTIDE SEQUENCE [LARGE SCALE GENOMIC DNA]</scope>
    <source>
        <strain evidence="12 13">CIRM-BRFM 2984</strain>
    </source>
</reference>
<comment type="caution">
    <text evidence="12">The sequence shown here is derived from an EMBL/GenBank/DDBJ whole genome shotgun (WGS) entry which is preliminary data.</text>
</comment>
<dbReference type="Gene3D" id="1.50.40.10">
    <property type="entry name" value="Mitochondrial carrier domain"/>
    <property type="match status" value="1"/>
</dbReference>
<keyword evidence="3 11" id="KW-0813">Transport</keyword>
<evidence type="ECO:0000313" key="12">
    <source>
        <dbReference type="EMBL" id="KAK7024058.1"/>
    </source>
</evidence>
<organism evidence="12 13">
    <name type="scientific">Favolaschia claudopus</name>
    <dbReference type="NCBI Taxonomy" id="2862362"/>
    <lineage>
        <taxon>Eukaryota</taxon>
        <taxon>Fungi</taxon>
        <taxon>Dikarya</taxon>
        <taxon>Basidiomycota</taxon>
        <taxon>Agaricomycotina</taxon>
        <taxon>Agaricomycetes</taxon>
        <taxon>Agaricomycetidae</taxon>
        <taxon>Agaricales</taxon>
        <taxon>Marasmiineae</taxon>
        <taxon>Mycenaceae</taxon>
        <taxon>Favolaschia</taxon>
    </lineage>
</organism>
<evidence type="ECO:0000256" key="11">
    <source>
        <dbReference type="RuleBase" id="RU000488"/>
    </source>
</evidence>
<keyword evidence="8" id="KW-0496">Mitochondrion</keyword>
<comment type="similarity">
    <text evidence="2 11">Belongs to the mitochondrial carrier (TC 2.A.29) family.</text>
</comment>
<dbReference type="InterPro" id="IPR018108">
    <property type="entry name" value="MCP_transmembrane"/>
</dbReference>
<dbReference type="Proteomes" id="UP001362999">
    <property type="component" value="Unassembled WGS sequence"/>
</dbReference>
<protein>
    <submittedName>
        <fullName evidence="12">Mitochondrial carrier protein</fullName>
    </submittedName>
</protein>
<proteinExistence type="inferred from homology"/>
<dbReference type="PROSITE" id="PS50920">
    <property type="entry name" value="SOLCAR"/>
    <property type="match status" value="1"/>
</dbReference>
<keyword evidence="5" id="KW-0677">Repeat</keyword>
<evidence type="ECO:0000256" key="7">
    <source>
        <dbReference type="ARBA" id="ARBA00022989"/>
    </source>
</evidence>
<evidence type="ECO:0000313" key="13">
    <source>
        <dbReference type="Proteomes" id="UP001362999"/>
    </source>
</evidence>
<accession>A0AAW0BDA6</accession>
<keyword evidence="7" id="KW-1133">Transmembrane helix</keyword>
<dbReference type="Pfam" id="PF00153">
    <property type="entry name" value="Mito_carr"/>
    <property type="match status" value="2"/>
</dbReference>
<dbReference type="EMBL" id="JAWWNJ010000035">
    <property type="protein sequence ID" value="KAK7024058.1"/>
    <property type="molecule type" value="Genomic_DNA"/>
</dbReference>
<evidence type="ECO:0000256" key="9">
    <source>
        <dbReference type="ARBA" id="ARBA00023136"/>
    </source>
</evidence>
<keyword evidence="13" id="KW-1185">Reference proteome</keyword>
<comment type="subcellular location">
    <subcellularLocation>
        <location evidence="1">Mitochondrion inner membrane</location>
        <topology evidence="1">Multi-pass membrane protein</topology>
    </subcellularLocation>
</comment>
<keyword evidence="4 10" id="KW-0812">Transmembrane</keyword>
<dbReference type="PANTHER" id="PTHR46974:SF1">
    <property type="entry name" value="MITOCHONDRIAL GTP_GDP CARRIER PROTEIN 1"/>
    <property type="match status" value="1"/>
</dbReference>
<evidence type="ECO:0000256" key="6">
    <source>
        <dbReference type="ARBA" id="ARBA00022792"/>
    </source>
</evidence>
<evidence type="ECO:0000256" key="10">
    <source>
        <dbReference type="PROSITE-ProRule" id="PRU00282"/>
    </source>
</evidence>
<sequence length="297" mass="32054">PPLSGKGKESGTARVLGSGASGIAELMIFHPVDTIAKRLMSNKAQISFSTAGPIIFREHATASLGKRFLSLFPGLGYAAGYKVAQRVYKFGGQPWFNDLINKHYKSQFNNTFGERKGKLMMQATAGSLTGIGEVVLLPLDVLKIKRQVNPEAFRGRGVVRIFLEEGTTLYRGWGWTMARNAPGSFALFGASAVTKDYVLGVSDYSKATWTQNFIASIAGAVASITIAAPLDVVKTRIQNANFDAKVPGVTVVRELVRNEGVGAFFKGLTPKILVVGPKLVFSYTLAQSLIPLFAKYV</sequence>